<comment type="function">
    <text evidence="2">Catalyzes the interconversion of methylthioribose-1-phosphate (MTR-1-P) into methylthioribulose-1-phosphate (MTRu-1-P).</text>
</comment>
<dbReference type="RefSeq" id="WP_304384138.1">
    <property type="nucleotide sequence ID" value="NZ_JAUPBL010000003.1"/>
</dbReference>
<comment type="pathway">
    <text evidence="2">Amino-acid biosynthesis; L-methionine biosynthesis via salvage pathway; L-methionine from S-methyl-5-thio-alpha-D-ribose 1-phosphate: step 1/6.</text>
</comment>
<protein>
    <recommendedName>
        <fullName evidence="2">Methylthioribose-1-phosphate isomerase</fullName>
        <shortName evidence="2">M1Pi</shortName>
        <shortName evidence="2">MTR-1-P isomerase</shortName>
        <ecNumber evidence="2">5.3.1.23</ecNumber>
    </recommendedName>
    <alternativeName>
        <fullName evidence="2">S-methyl-5-thioribose-1-phosphate isomerase</fullName>
    </alternativeName>
</protein>
<dbReference type="InterPro" id="IPR011559">
    <property type="entry name" value="Initiation_fac_2B_a/b/d"/>
</dbReference>
<reference evidence="3" key="1">
    <citation type="submission" date="2023-07" db="EMBL/GenBank/DDBJ databases">
        <title>Mucosal microbiota of week-old chicken and adult hens.</title>
        <authorList>
            <person name="Volf J."/>
            <person name="Karasova D."/>
            <person name="Crhanova M."/>
            <person name="Faldynova M."/>
            <person name="Prikrylova H."/>
            <person name="Zeman M."/>
            <person name="Babak V."/>
            <person name="Rajova J."/>
            <person name="Rychlik I."/>
        </authorList>
    </citation>
    <scope>NUCLEOTIDE SEQUENCE</scope>
    <source>
        <strain evidence="3">ET902</strain>
    </source>
</reference>
<organism evidence="3 4">
    <name type="scientific">Brachyspira innocens</name>
    <dbReference type="NCBI Taxonomy" id="13264"/>
    <lineage>
        <taxon>Bacteria</taxon>
        <taxon>Pseudomonadati</taxon>
        <taxon>Spirochaetota</taxon>
        <taxon>Spirochaetia</taxon>
        <taxon>Brachyspirales</taxon>
        <taxon>Brachyspiraceae</taxon>
        <taxon>Brachyspira</taxon>
    </lineage>
</organism>
<dbReference type="EC" id="5.3.1.23" evidence="2"/>
<dbReference type="Proteomes" id="UP001175147">
    <property type="component" value="Unassembled WGS sequence"/>
</dbReference>
<feature type="site" description="Transition state stabilizer" evidence="2">
    <location>
        <position position="160"/>
    </location>
</feature>
<dbReference type="GO" id="GO:0046523">
    <property type="term" value="F:S-methyl-5-thioribose-1-phosphate isomerase activity"/>
    <property type="evidence" value="ECO:0007669"/>
    <property type="project" value="UniProtKB-EC"/>
</dbReference>
<dbReference type="InterPro" id="IPR005251">
    <property type="entry name" value="IF-M1Pi"/>
</dbReference>
<dbReference type="HAMAP" id="MF_01678">
    <property type="entry name" value="Salvage_MtnA"/>
    <property type="match status" value="1"/>
</dbReference>
<proteinExistence type="inferred from homology"/>
<dbReference type="EMBL" id="JAUPBM010000062">
    <property type="protein sequence ID" value="MDO7020346.1"/>
    <property type="molecule type" value="Genomic_DNA"/>
</dbReference>
<dbReference type="PANTHER" id="PTHR43475">
    <property type="entry name" value="METHYLTHIORIBOSE-1-PHOSPHATE ISOMERASE"/>
    <property type="match status" value="1"/>
</dbReference>
<feature type="binding site" evidence="2">
    <location>
        <begin position="49"/>
        <end position="51"/>
    </location>
    <ligand>
        <name>substrate</name>
    </ligand>
</feature>
<dbReference type="Pfam" id="PF01008">
    <property type="entry name" value="IF-2B"/>
    <property type="match status" value="1"/>
</dbReference>
<dbReference type="Gene3D" id="1.20.120.420">
    <property type="entry name" value="translation initiation factor eif-2b, domain 1"/>
    <property type="match status" value="1"/>
</dbReference>
<keyword evidence="1 2" id="KW-0413">Isomerase</keyword>
<keyword evidence="2" id="KW-0486">Methionine biosynthesis</keyword>
<dbReference type="NCBIfam" id="NF004326">
    <property type="entry name" value="PRK05720.1"/>
    <property type="match status" value="1"/>
</dbReference>
<feature type="binding site" evidence="2">
    <location>
        <position position="199"/>
    </location>
    <ligand>
        <name>substrate</name>
    </ligand>
</feature>
<dbReference type="Gene3D" id="3.40.50.10470">
    <property type="entry name" value="Translation initiation factor eif-2b, domain 2"/>
    <property type="match status" value="1"/>
</dbReference>
<dbReference type="InterPro" id="IPR000649">
    <property type="entry name" value="IF-2B-related"/>
</dbReference>
<keyword evidence="2" id="KW-0028">Amino-acid biosynthesis</keyword>
<feature type="active site" description="Proton donor" evidence="2">
    <location>
        <position position="240"/>
    </location>
</feature>
<comment type="similarity">
    <text evidence="2">Belongs to the EIF-2B alpha/beta/delta subunits family. MtnA subfamily.</text>
</comment>
<dbReference type="InterPro" id="IPR042529">
    <property type="entry name" value="IF_2B-like_C"/>
</dbReference>
<comment type="caution">
    <text evidence="3">The sequence shown here is derived from an EMBL/GenBank/DDBJ whole genome shotgun (WGS) entry which is preliminary data.</text>
</comment>
<dbReference type="NCBIfam" id="TIGR00512">
    <property type="entry name" value="salvage_mtnA"/>
    <property type="match status" value="1"/>
</dbReference>
<feature type="binding site" evidence="2">
    <location>
        <begin position="250"/>
        <end position="251"/>
    </location>
    <ligand>
        <name>substrate</name>
    </ligand>
</feature>
<sequence length="349" mass="38623">MQNKNIPTVRWTGEELYILDQTLIPITVKEIKLSNEEEAYNAIKELKVRGAPAIGVAAAYSLLINLKNKTNLNTNEFINFVEERAKYLNSSRPTAVNLSYALNRMINTIKDKKDKSSLELYNILEEEAKKIHSEDIDICQKIGEYGSELLKDNCGILTHCNAGRLAVSGIGTALAPMYIAHQKGIKIRVYADETRPLLQGARLTSFELQEAGIDVTLICDNMAAFIMSKGLVDLVIVGCDRVAENGDAANKIGTMGVAILAKYFNIPFYIACPSTTFDLNTKTGNDIVIEERDAKEVINFSGVQTAPLDMKVRNPAFDVTPNELITGFITEKGIIKPPYIENLKTLLTK</sequence>
<feature type="binding site" evidence="2">
    <location>
        <position position="92"/>
    </location>
    <ligand>
        <name>substrate</name>
    </ligand>
</feature>
<dbReference type="PANTHER" id="PTHR43475:SF1">
    <property type="entry name" value="METHYLTHIORIBOSE-1-PHOSPHATE ISOMERASE"/>
    <property type="match status" value="1"/>
</dbReference>
<keyword evidence="4" id="KW-1185">Reference proteome</keyword>
<dbReference type="SUPFAM" id="SSF100950">
    <property type="entry name" value="NagB/RpiA/CoA transferase-like"/>
    <property type="match status" value="1"/>
</dbReference>
<name>A0ABT8YWR9_9SPIR</name>
<gene>
    <name evidence="2 3" type="primary">mtnA</name>
    <name evidence="3" type="ORF">Q5M86_06125</name>
</gene>
<dbReference type="NCBIfam" id="TIGR00524">
    <property type="entry name" value="eIF-2B_rel"/>
    <property type="match status" value="1"/>
</dbReference>
<comment type="catalytic activity">
    <reaction evidence="2">
        <text>5-(methylsulfanyl)-alpha-D-ribose 1-phosphate = 5-(methylsulfanyl)-D-ribulose 1-phosphate</text>
        <dbReference type="Rhea" id="RHEA:19989"/>
        <dbReference type="ChEBI" id="CHEBI:58533"/>
        <dbReference type="ChEBI" id="CHEBI:58548"/>
        <dbReference type="EC" id="5.3.1.23"/>
    </reaction>
</comment>
<dbReference type="InterPro" id="IPR037171">
    <property type="entry name" value="NagB/RpiA_transferase-like"/>
</dbReference>
<evidence type="ECO:0000313" key="3">
    <source>
        <dbReference type="EMBL" id="MDO7020346.1"/>
    </source>
</evidence>
<evidence type="ECO:0000256" key="1">
    <source>
        <dbReference type="ARBA" id="ARBA00023235"/>
    </source>
</evidence>
<accession>A0ABT8YWR9</accession>
<dbReference type="InterPro" id="IPR027363">
    <property type="entry name" value="M1Pi_N"/>
</dbReference>
<evidence type="ECO:0000256" key="2">
    <source>
        <dbReference type="HAMAP-Rule" id="MF_01678"/>
    </source>
</evidence>
<evidence type="ECO:0000313" key="4">
    <source>
        <dbReference type="Proteomes" id="UP001175147"/>
    </source>
</evidence>